<reference evidence="1 2" key="1">
    <citation type="submission" date="2019-08" db="EMBL/GenBank/DDBJ databases">
        <authorList>
            <person name="Peeters C."/>
        </authorList>
    </citation>
    <scope>NUCLEOTIDE SEQUENCE [LARGE SCALE GENOMIC DNA]</scope>
    <source>
        <strain evidence="1 2">LMG 31107</strain>
    </source>
</reference>
<organism evidence="1 2">
    <name type="scientific">Pandoraea cepalis</name>
    <dbReference type="NCBI Taxonomy" id="2508294"/>
    <lineage>
        <taxon>Bacteria</taxon>
        <taxon>Pseudomonadati</taxon>
        <taxon>Pseudomonadota</taxon>
        <taxon>Betaproteobacteria</taxon>
        <taxon>Burkholderiales</taxon>
        <taxon>Burkholderiaceae</taxon>
        <taxon>Pandoraea</taxon>
    </lineage>
</organism>
<proteinExistence type="predicted"/>
<evidence type="ECO:0000313" key="2">
    <source>
        <dbReference type="Proteomes" id="UP000396788"/>
    </source>
</evidence>
<sequence>MKFGGYEPEVIYSWPSCFERIELECVREGDGRCEVDNKAPEIFAA</sequence>
<dbReference type="EMBL" id="CABPRY010000006">
    <property type="protein sequence ID" value="VVE17961.1"/>
    <property type="molecule type" value="Genomic_DNA"/>
</dbReference>
<dbReference type="Proteomes" id="UP000396788">
    <property type="component" value="Unassembled WGS sequence"/>
</dbReference>
<protein>
    <submittedName>
        <fullName evidence="1">Uncharacterized protein</fullName>
    </submittedName>
</protein>
<gene>
    <name evidence="1" type="ORF">PCE31107_02995</name>
</gene>
<name>A0A5E4W0J7_9BURK</name>
<evidence type="ECO:0000313" key="1">
    <source>
        <dbReference type="EMBL" id="VVE17961.1"/>
    </source>
</evidence>
<accession>A0A5E4W0J7</accession>
<dbReference type="AlphaFoldDB" id="A0A5E4W0J7"/>